<reference evidence="1" key="1">
    <citation type="journal article" date="2014" name="Front. Microbiol.">
        <title>High frequency of phylogenetically diverse reductive dehalogenase-homologous genes in deep subseafloor sedimentary metagenomes.</title>
        <authorList>
            <person name="Kawai M."/>
            <person name="Futagami T."/>
            <person name="Toyoda A."/>
            <person name="Takaki Y."/>
            <person name="Nishi S."/>
            <person name="Hori S."/>
            <person name="Arai W."/>
            <person name="Tsubouchi T."/>
            <person name="Morono Y."/>
            <person name="Uchiyama I."/>
            <person name="Ito T."/>
            <person name="Fujiyama A."/>
            <person name="Inagaki F."/>
            <person name="Takami H."/>
        </authorList>
    </citation>
    <scope>NUCLEOTIDE SEQUENCE</scope>
    <source>
        <strain evidence="1">Expedition CK06-06</strain>
    </source>
</reference>
<evidence type="ECO:0000313" key="1">
    <source>
        <dbReference type="EMBL" id="GAH13652.1"/>
    </source>
</evidence>
<gene>
    <name evidence="1" type="ORF">S01H4_61769</name>
</gene>
<dbReference type="AlphaFoldDB" id="X1D0H3"/>
<proteinExistence type="predicted"/>
<name>X1D0H3_9ZZZZ</name>
<sequence length="81" mass="9171">FSFMIILFLDKLLNVLSNEGLVKPTPLSIIFLSLNQIVNGIKKKDLVKKGEMSLQTIDLILKLNRGQKIILSVVKKILPPW</sequence>
<comment type="caution">
    <text evidence="1">The sequence shown here is derived from an EMBL/GenBank/DDBJ whole genome shotgun (WGS) entry which is preliminary data.</text>
</comment>
<feature type="non-terminal residue" evidence="1">
    <location>
        <position position="1"/>
    </location>
</feature>
<protein>
    <submittedName>
        <fullName evidence="1">Uncharacterized protein</fullName>
    </submittedName>
</protein>
<accession>X1D0H3</accession>
<dbReference type="EMBL" id="BART01036705">
    <property type="protein sequence ID" value="GAH13652.1"/>
    <property type="molecule type" value="Genomic_DNA"/>
</dbReference>
<organism evidence="1">
    <name type="scientific">marine sediment metagenome</name>
    <dbReference type="NCBI Taxonomy" id="412755"/>
    <lineage>
        <taxon>unclassified sequences</taxon>
        <taxon>metagenomes</taxon>
        <taxon>ecological metagenomes</taxon>
    </lineage>
</organism>